<sequence>MPGVAHVTGELKLRPHIFHTPEHVLMSNRRARWGSQTRVSGNAGALVGSSAVVPRKGSGHRGFDEAGRGWTAARSRRGTHCIYQ</sequence>
<gene>
    <name evidence="2" type="ORF">EXIGLDRAFT_161257</name>
</gene>
<evidence type="ECO:0000313" key="3">
    <source>
        <dbReference type="Proteomes" id="UP000077266"/>
    </source>
</evidence>
<dbReference type="Proteomes" id="UP000077266">
    <property type="component" value="Unassembled WGS sequence"/>
</dbReference>
<dbReference type="AlphaFoldDB" id="A0A165FHW7"/>
<feature type="region of interest" description="Disordered" evidence="1">
    <location>
        <begin position="50"/>
        <end position="71"/>
    </location>
</feature>
<organism evidence="2 3">
    <name type="scientific">Exidia glandulosa HHB12029</name>
    <dbReference type="NCBI Taxonomy" id="1314781"/>
    <lineage>
        <taxon>Eukaryota</taxon>
        <taxon>Fungi</taxon>
        <taxon>Dikarya</taxon>
        <taxon>Basidiomycota</taxon>
        <taxon>Agaricomycotina</taxon>
        <taxon>Agaricomycetes</taxon>
        <taxon>Auriculariales</taxon>
        <taxon>Exidiaceae</taxon>
        <taxon>Exidia</taxon>
    </lineage>
</organism>
<dbReference type="InParanoid" id="A0A165FHW7"/>
<dbReference type="EMBL" id="KV426084">
    <property type="protein sequence ID" value="KZV89024.1"/>
    <property type="molecule type" value="Genomic_DNA"/>
</dbReference>
<name>A0A165FHW7_EXIGL</name>
<protein>
    <submittedName>
        <fullName evidence="2">Uncharacterized protein</fullName>
    </submittedName>
</protein>
<evidence type="ECO:0000256" key="1">
    <source>
        <dbReference type="SAM" id="MobiDB-lite"/>
    </source>
</evidence>
<reference evidence="2 3" key="1">
    <citation type="journal article" date="2016" name="Mol. Biol. Evol.">
        <title>Comparative Genomics of Early-Diverging Mushroom-Forming Fungi Provides Insights into the Origins of Lignocellulose Decay Capabilities.</title>
        <authorList>
            <person name="Nagy L.G."/>
            <person name="Riley R."/>
            <person name="Tritt A."/>
            <person name="Adam C."/>
            <person name="Daum C."/>
            <person name="Floudas D."/>
            <person name="Sun H."/>
            <person name="Yadav J.S."/>
            <person name="Pangilinan J."/>
            <person name="Larsson K.H."/>
            <person name="Matsuura K."/>
            <person name="Barry K."/>
            <person name="Labutti K."/>
            <person name="Kuo R."/>
            <person name="Ohm R.A."/>
            <person name="Bhattacharya S.S."/>
            <person name="Shirouzu T."/>
            <person name="Yoshinaga Y."/>
            <person name="Martin F.M."/>
            <person name="Grigoriev I.V."/>
            <person name="Hibbett D.S."/>
        </authorList>
    </citation>
    <scope>NUCLEOTIDE SEQUENCE [LARGE SCALE GENOMIC DNA]</scope>
    <source>
        <strain evidence="2 3">HHB12029</strain>
    </source>
</reference>
<evidence type="ECO:0000313" key="2">
    <source>
        <dbReference type="EMBL" id="KZV89024.1"/>
    </source>
</evidence>
<proteinExistence type="predicted"/>
<accession>A0A165FHW7</accession>
<keyword evidence="3" id="KW-1185">Reference proteome</keyword>